<feature type="chain" id="PRO_5014350656" evidence="1">
    <location>
        <begin position="20"/>
        <end position="85"/>
    </location>
</feature>
<feature type="signal peptide" evidence="1">
    <location>
        <begin position="1"/>
        <end position="19"/>
    </location>
</feature>
<proteinExistence type="predicted"/>
<keyword evidence="1" id="KW-0732">Signal</keyword>
<gene>
    <name evidence="2" type="ORF">L195_g014883</name>
</gene>
<evidence type="ECO:0000256" key="1">
    <source>
        <dbReference type="SAM" id="SignalP"/>
    </source>
</evidence>
<sequence>MHMTCCAVLDLIFLQEATPDQWRWLPDPNIGYSVNKAYHLLAHIVPLAVAAHSDVIWNKIALLTMSLFAWSRNASFGLNIMCMWL</sequence>
<organism evidence="2 3">
    <name type="scientific">Trifolium pratense</name>
    <name type="common">Red clover</name>
    <dbReference type="NCBI Taxonomy" id="57577"/>
    <lineage>
        <taxon>Eukaryota</taxon>
        <taxon>Viridiplantae</taxon>
        <taxon>Streptophyta</taxon>
        <taxon>Embryophyta</taxon>
        <taxon>Tracheophyta</taxon>
        <taxon>Spermatophyta</taxon>
        <taxon>Magnoliopsida</taxon>
        <taxon>eudicotyledons</taxon>
        <taxon>Gunneridae</taxon>
        <taxon>Pentapetalae</taxon>
        <taxon>rosids</taxon>
        <taxon>fabids</taxon>
        <taxon>Fabales</taxon>
        <taxon>Fabaceae</taxon>
        <taxon>Papilionoideae</taxon>
        <taxon>50 kb inversion clade</taxon>
        <taxon>NPAAA clade</taxon>
        <taxon>Hologalegina</taxon>
        <taxon>IRL clade</taxon>
        <taxon>Trifolieae</taxon>
        <taxon>Trifolium</taxon>
    </lineage>
</organism>
<name>A0A2K3PS53_TRIPR</name>
<comment type="caution">
    <text evidence="2">The sequence shown here is derived from an EMBL/GenBank/DDBJ whole genome shotgun (WGS) entry which is preliminary data.</text>
</comment>
<accession>A0A2K3PS53</accession>
<reference evidence="2 3" key="1">
    <citation type="journal article" date="2014" name="Am. J. Bot.">
        <title>Genome assembly and annotation for red clover (Trifolium pratense; Fabaceae).</title>
        <authorList>
            <person name="Istvanek J."/>
            <person name="Jaros M."/>
            <person name="Krenek A."/>
            <person name="Repkova J."/>
        </authorList>
    </citation>
    <scope>NUCLEOTIDE SEQUENCE [LARGE SCALE GENOMIC DNA]</scope>
    <source>
        <strain evidence="3">cv. Tatra</strain>
        <tissue evidence="2">Young leaves</tissue>
    </source>
</reference>
<dbReference type="AlphaFoldDB" id="A0A2K3PS53"/>
<reference evidence="2 3" key="2">
    <citation type="journal article" date="2017" name="Front. Plant Sci.">
        <title>Gene Classification and Mining of Molecular Markers Useful in Red Clover (Trifolium pratense) Breeding.</title>
        <authorList>
            <person name="Istvanek J."/>
            <person name="Dluhosova J."/>
            <person name="Dluhos P."/>
            <person name="Patkova L."/>
            <person name="Nedelnik J."/>
            <person name="Repkova J."/>
        </authorList>
    </citation>
    <scope>NUCLEOTIDE SEQUENCE [LARGE SCALE GENOMIC DNA]</scope>
    <source>
        <strain evidence="3">cv. Tatra</strain>
        <tissue evidence="2">Young leaves</tissue>
    </source>
</reference>
<dbReference type="Proteomes" id="UP000236291">
    <property type="component" value="Unassembled WGS sequence"/>
</dbReference>
<evidence type="ECO:0000313" key="3">
    <source>
        <dbReference type="Proteomes" id="UP000236291"/>
    </source>
</evidence>
<evidence type="ECO:0000313" key="2">
    <source>
        <dbReference type="EMBL" id="PNY18126.1"/>
    </source>
</evidence>
<dbReference type="EMBL" id="ASHM01009980">
    <property type="protein sequence ID" value="PNY18126.1"/>
    <property type="molecule type" value="Genomic_DNA"/>
</dbReference>
<protein>
    <submittedName>
        <fullName evidence="2">Uncharacterized protein</fullName>
    </submittedName>
</protein>